<dbReference type="OrthoDB" id="1421626at2"/>
<evidence type="ECO:0000313" key="2">
    <source>
        <dbReference type="Proteomes" id="UP000309016"/>
    </source>
</evidence>
<proteinExistence type="predicted"/>
<keyword evidence="2" id="KW-1185">Reference proteome</keyword>
<dbReference type="Proteomes" id="UP000309016">
    <property type="component" value="Chromosome"/>
</dbReference>
<gene>
    <name evidence="1" type="ORF">FHG64_17430</name>
</gene>
<organism evidence="1 2">
    <name type="scientific">Antarcticibacterium flavum</name>
    <dbReference type="NCBI Taxonomy" id="2058175"/>
    <lineage>
        <taxon>Bacteria</taxon>
        <taxon>Pseudomonadati</taxon>
        <taxon>Bacteroidota</taxon>
        <taxon>Flavobacteriia</taxon>
        <taxon>Flavobacteriales</taxon>
        <taxon>Flavobacteriaceae</taxon>
        <taxon>Antarcticibacterium</taxon>
    </lineage>
</organism>
<dbReference type="EMBL" id="CP040812">
    <property type="protein sequence ID" value="QCY71034.1"/>
    <property type="molecule type" value="Genomic_DNA"/>
</dbReference>
<sequence length="262" mass="29141">MKKLLFLFCTVICLGACSVDEQELENAVMPIQEINATFESDGCIVTTFDYSTLGTIDVRNDRDFLYISIKAKGENNLSSIALHLAHDFSGFPTKGKGNLKPEWLEIQDPLGPGVQEQSYKFPLGDYSNNLVIASYTTFNGAEGFWTGDIEVKQGNWAYFGYEIKEHPVNAGPDNSREITLSEARKLPSWDEVRKIYANMLAPGVPKKEGTYSPSIWDLIDDFNDPARESQLGEYTTTYTLGTGDCTDSVILTMIVVPDDESL</sequence>
<protein>
    <submittedName>
        <fullName evidence="1">Uncharacterized protein</fullName>
    </submittedName>
</protein>
<dbReference type="KEGG" id="afla:FHG64_17430"/>
<reference evidence="1 2" key="1">
    <citation type="submission" date="2019-06" db="EMBL/GenBank/DDBJ databases">
        <title>Complete genome sequence of Antarcticibacterium flavum KCTC 52984T from an Antarctic marine sediment.</title>
        <authorList>
            <person name="Lee Y.M."/>
            <person name="Shin S.C."/>
        </authorList>
    </citation>
    <scope>NUCLEOTIDE SEQUENCE [LARGE SCALE GENOMIC DNA]</scope>
    <source>
        <strain evidence="1 2">KCTC 52984</strain>
    </source>
</reference>
<accession>A0A5B7X6A2</accession>
<evidence type="ECO:0000313" key="1">
    <source>
        <dbReference type="EMBL" id="QCY71034.1"/>
    </source>
</evidence>
<dbReference type="RefSeq" id="WP_139067587.1">
    <property type="nucleotide sequence ID" value="NZ_CP040812.1"/>
</dbReference>
<name>A0A5B7X6A2_9FLAO</name>
<dbReference type="AlphaFoldDB" id="A0A5B7X6A2"/>